<dbReference type="InterPro" id="IPR041617">
    <property type="entry name" value="TPR_MalT"/>
</dbReference>
<dbReference type="PRINTS" id="PR00038">
    <property type="entry name" value="HTHLUXR"/>
</dbReference>
<keyword evidence="3" id="KW-0804">Transcription</keyword>
<evidence type="ECO:0000259" key="5">
    <source>
        <dbReference type="PROSITE" id="PS50043"/>
    </source>
</evidence>
<dbReference type="PANTHER" id="PTHR44688">
    <property type="entry name" value="DNA-BINDING TRANSCRIPTIONAL ACTIVATOR DEVR_DOSR"/>
    <property type="match status" value="1"/>
</dbReference>
<evidence type="ECO:0000256" key="3">
    <source>
        <dbReference type="ARBA" id="ARBA00023163"/>
    </source>
</evidence>
<name>A0ABT2RWE8_9FIRM</name>
<proteinExistence type="predicted"/>
<keyword evidence="7" id="KW-1185">Reference proteome</keyword>
<sequence length="784" mass="90061">MEESRIIIKPVVAQQFEHSMKHGRIFFLSAPCGFGKTVVAEELLRGRKVRRMQAEKPDFERAETDPDWKILLVDDLQLMQEEEQQRLCELIRKKTERRFVLLSRGVPPGCLLAFGYTGLMTVVDADGLLFDREDIRALFRNRQVEVTDSEISAILKKSIGYPMGVELTAQLMAGGRSFTPGLVAQAYREVFRYFEAAVYRRFDLPIRRLLLEMAPFDRFDMEMARMVSGNPHVGELLEWLQSHTTMLRYDGIARFHFWPQFRKFLLWEMEREYTPEQCRSIYSRGGMYYELRDDYSHALECYTRSGEHSRVSNLLIRGAELHPGMGHYRKMEKYYKSLSEQELKSSPSLMQGMSMLCALSGDYEESERWYREIQQFAENCDRRDGAGRQARSRLAWLDISLPQRPVEGMLETIPAVFRLLTEKELTLSSFSVTSTLPSVMNGGKDFSDWSRKDDLLYRTMRLPVETVLGRDGVGLADCAIAESKFEKGEDISRRLLFLISHMGEIQRNGTPDMEFAVTGLLARSQVTAGQAEEARRTVEELKRRFADSGQTRFRANINALLCRIALYRGATEEADEWYRSSAPRSPLNFNVMKRYRYLTQAMVELAQNRPDAALLTLAPMEPYCETCRRHIDSIHLHILQALAMYRQRDAGWREKLRQALDTAAEYSFVRTVSAYGAAVLPLLEELSYTGGGEEWRQKLLRDVLAQAAFYPLFLQPSLSLTTALTATELQILRLICADKSNAEIGEMMNIKISTVKTHVSHILGKLGVRRRAEAVTAAKKLWLV</sequence>
<dbReference type="Proteomes" id="UP001652461">
    <property type="component" value="Unassembled WGS sequence"/>
</dbReference>
<dbReference type="Pfam" id="PF00196">
    <property type="entry name" value="GerE"/>
    <property type="match status" value="1"/>
</dbReference>
<dbReference type="EMBL" id="JAOQKC010000007">
    <property type="protein sequence ID" value="MCU6696623.1"/>
    <property type="molecule type" value="Genomic_DNA"/>
</dbReference>
<dbReference type="Pfam" id="PF17874">
    <property type="entry name" value="TPR_MalT"/>
    <property type="match status" value="1"/>
</dbReference>
<accession>A0ABT2RWE8</accession>
<dbReference type="RefSeq" id="WP_158363072.1">
    <property type="nucleotide sequence ID" value="NZ_JAOQKC010000007.1"/>
</dbReference>
<comment type="caution">
    <text evidence="6">The sequence shown here is derived from an EMBL/GenBank/DDBJ whole genome shotgun (WGS) entry which is preliminary data.</text>
</comment>
<dbReference type="CDD" id="cd06170">
    <property type="entry name" value="LuxR_C_like"/>
    <property type="match status" value="1"/>
</dbReference>
<reference evidence="6 7" key="1">
    <citation type="journal article" date="2021" name="ISME Commun">
        <title>Automated analysis of genomic sequences facilitates high-throughput and comprehensive description of bacteria.</title>
        <authorList>
            <person name="Hitch T.C.A."/>
        </authorList>
    </citation>
    <scope>NUCLEOTIDE SEQUENCE [LARGE SCALE GENOMIC DNA]</scope>
    <source>
        <strain evidence="6 7">Sanger_04</strain>
    </source>
</reference>
<evidence type="ECO:0000313" key="7">
    <source>
        <dbReference type="Proteomes" id="UP001652461"/>
    </source>
</evidence>
<evidence type="ECO:0000256" key="4">
    <source>
        <dbReference type="SAM" id="Coils"/>
    </source>
</evidence>
<evidence type="ECO:0000256" key="2">
    <source>
        <dbReference type="ARBA" id="ARBA00023125"/>
    </source>
</evidence>
<dbReference type="PROSITE" id="PS00622">
    <property type="entry name" value="HTH_LUXR_1"/>
    <property type="match status" value="1"/>
</dbReference>
<evidence type="ECO:0000313" key="6">
    <source>
        <dbReference type="EMBL" id="MCU6696623.1"/>
    </source>
</evidence>
<dbReference type="SUPFAM" id="SSF48452">
    <property type="entry name" value="TPR-like"/>
    <property type="match status" value="2"/>
</dbReference>
<dbReference type="InterPro" id="IPR016032">
    <property type="entry name" value="Sig_transdc_resp-reg_C-effctor"/>
</dbReference>
<evidence type="ECO:0000256" key="1">
    <source>
        <dbReference type="ARBA" id="ARBA00023015"/>
    </source>
</evidence>
<keyword evidence="1" id="KW-0805">Transcription regulation</keyword>
<dbReference type="PROSITE" id="PS50043">
    <property type="entry name" value="HTH_LUXR_2"/>
    <property type="match status" value="1"/>
</dbReference>
<dbReference type="InterPro" id="IPR000792">
    <property type="entry name" value="Tscrpt_reg_LuxR_C"/>
</dbReference>
<dbReference type="Pfam" id="PF25873">
    <property type="entry name" value="WHD_MalT"/>
    <property type="match status" value="1"/>
</dbReference>
<protein>
    <submittedName>
        <fullName evidence="6">LuxR C-terminal-related transcriptional regulator</fullName>
    </submittedName>
</protein>
<dbReference type="SMART" id="SM00421">
    <property type="entry name" value="HTH_LUXR"/>
    <property type="match status" value="1"/>
</dbReference>
<keyword evidence="2" id="KW-0238">DNA-binding</keyword>
<dbReference type="Gene3D" id="1.25.40.10">
    <property type="entry name" value="Tetratricopeptide repeat domain"/>
    <property type="match status" value="2"/>
</dbReference>
<dbReference type="InterPro" id="IPR011990">
    <property type="entry name" value="TPR-like_helical_dom_sf"/>
</dbReference>
<dbReference type="Gene3D" id="1.10.10.10">
    <property type="entry name" value="Winged helix-like DNA-binding domain superfamily/Winged helix DNA-binding domain"/>
    <property type="match status" value="1"/>
</dbReference>
<dbReference type="InterPro" id="IPR059106">
    <property type="entry name" value="WHD_MalT"/>
</dbReference>
<feature type="coiled-coil region" evidence="4">
    <location>
        <begin position="524"/>
        <end position="551"/>
    </location>
</feature>
<feature type="domain" description="HTH luxR-type" evidence="5">
    <location>
        <begin position="717"/>
        <end position="782"/>
    </location>
</feature>
<gene>
    <name evidence="6" type="ORF">OCV63_06900</name>
</gene>
<dbReference type="SUPFAM" id="SSF46894">
    <property type="entry name" value="C-terminal effector domain of the bipartite response regulators"/>
    <property type="match status" value="1"/>
</dbReference>
<dbReference type="InterPro" id="IPR036388">
    <property type="entry name" value="WH-like_DNA-bd_sf"/>
</dbReference>
<organism evidence="6 7">
    <name type="scientific">Laedolimicola ammoniilytica</name>
    <dbReference type="NCBI Taxonomy" id="2981771"/>
    <lineage>
        <taxon>Bacteria</taxon>
        <taxon>Bacillati</taxon>
        <taxon>Bacillota</taxon>
        <taxon>Clostridia</taxon>
        <taxon>Lachnospirales</taxon>
        <taxon>Lachnospiraceae</taxon>
        <taxon>Laedolimicola</taxon>
    </lineage>
</organism>
<keyword evidence="4" id="KW-0175">Coiled coil</keyword>
<dbReference type="PANTHER" id="PTHR44688:SF16">
    <property type="entry name" value="DNA-BINDING TRANSCRIPTIONAL ACTIVATOR DEVR_DOSR"/>
    <property type="match status" value="1"/>
</dbReference>